<name>A0A8J2HL76_COTCN</name>
<feature type="domain" description="Helicase C-terminal" evidence="12">
    <location>
        <begin position="1170"/>
        <end position="1338"/>
    </location>
</feature>
<dbReference type="PROSITE" id="PS51192">
    <property type="entry name" value="HELICASE_ATP_BIND_1"/>
    <property type="match status" value="3"/>
</dbReference>
<evidence type="ECO:0000313" key="15">
    <source>
        <dbReference type="Proteomes" id="UP000786811"/>
    </source>
</evidence>
<reference evidence="14" key="1">
    <citation type="submission" date="2021-04" db="EMBL/GenBank/DDBJ databases">
        <authorList>
            <person name="Chebbi M.A.C M."/>
        </authorList>
    </citation>
    <scope>NUCLEOTIDE SEQUENCE</scope>
</reference>
<dbReference type="EMBL" id="CAJNRD030001122">
    <property type="protein sequence ID" value="CAG5101324.1"/>
    <property type="molecule type" value="Genomic_DNA"/>
</dbReference>
<dbReference type="InterPro" id="IPR025887">
    <property type="entry name" value="Glyco_hydro_31_N_dom"/>
</dbReference>
<feature type="domain" description="Helicase ATP-binding" evidence="11">
    <location>
        <begin position="1034"/>
        <end position="1209"/>
    </location>
</feature>
<dbReference type="GO" id="GO:0005975">
    <property type="term" value="P:carbohydrate metabolic process"/>
    <property type="evidence" value="ECO:0007669"/>
    <property type="project" value="InterPro"/>
</dbReference>
<dbReference type="SUPFAM" id="SSF51011">
    <property type="entry name" value="Glycosyl hydrolase domain"/>
    <property type="match status" value="1"/>
</dbReference>
<dbReference type="FunFam" id="2.60.40.1180:FF:000023">
    <property type="entry name" value="neutral alpha-glucosidase AB isoform X2"/>
    <property type="match status" value="1"/>
</dbReference>
<gene>
    <name evidence="14" type="ORF">HICCMSTLAB_LOCUS10397</name>
</gene>
<feature type="compositionally biased region" description="Gly residues" evidence="10">
    <location>
        <begin position="2215"/>
        <end position="2239"/>
    </location>
</feature>
<evidence type="ECO:0000256" key="7">
    <source>
        <dbReference type="ARBA" id="ARBA00023295"/>
    </source>
</evidence>
<feature type="region of interest" description="Disordered" evidence="10">
    <location>
        <begin position="2033"/>
        <end position="2131"/>
    </location>
</feature>
<dbReference type="PROSITE" id="PS00129">
    <property type="entry name" value="GLYCOSYL_HYDROL_F31_1"/>
    <property type="match status" value="1"/>
</dbReference>
<feature type="compositionally biased region" description="Pro residues" evidence="10">
    <location>
        <begin position="1425"/>
        <end position="1455"/>
    </location>
</feature>
<keyword evidence="4" id="KW-0378">Hydrolase</keyword>
<dbReference type="PANTHER" id="PTHR47958">
    <property type="entry name" value="ATP-DEPENDENT RNA HELICASE DBP3"/>
    <property type="match status" value="1"/>
</dbReference>
<dbReference type="GO" id="GO:0003676">
    <property type="term" value="F:nucleic acid binding"/>
    <property type="evidence" value="ECO:0007669"/>
    <property type="project" value="InterPro"/>
</dbReference>
<comment type="catalytic activity">
    <reaction evidence="8">
        <text>ATP + H2O = ADP + phosphate + H(+)</text>
        <dbReference type="Rhea" id="RHEA:13065"/>
        <dbReference type="ChEBI" id="CHEBI:15377"/>
        <dbReference type="ChEBI" id="CHEBI:15378"/>
        <dbReference type="ChEBI" id="CHEBI:30616"/>
        <dbReference type="ChEBI" id="CHEBI:43474"/>
        <dbReference type="ChEBI" id="CHEBI:456216"/>
        <dbReference type="EC" id="3.6.4.13"/>
    </reaction>
</comment>
<dbReference type="PROSITE" id="PS51195">
    <property type="entry name" value="Q_MOTIF"/>
    <property type="match status" value="3"/>
</dbReference>
<dbReference type="InterPro" id="IPR017853">
    <property type="entry name" value="GH"/>
</dbReference>
<dbReference type="SMART" id="SM00490">
    <property type="entry name" value="HELICc"/>
    <property type="match status" value="3"/>
</dbReference>
<dbReference type="InterPro" id="IPR048395">
    <property type="entry name" value="Glyco_hydro_31_C"/>
</dbReference>
<feature type="short sequence motif" description="Q motif" evidence="9">
    <location>
        <begin position="1003"/>
        <end position="1031"/>
    </location>
</feature>
<keyword evidence="15" id="KW-1185">Reference proteome</keyword>
<feature type="compositionally biased region" description="Polar residues" evidence="10">
    <location>
        <begin position="1406"/>
        <end position="1422"/>
    </location>
</feature>
<feature type="region of interest" description="Disordered" evidence="10">
    <location>
        <begin position="1345"/>
        <end position="1471"/>
    </location>
</feature>
<keyword evidence="3" id="KW-0547">Nucleotide-binding</keyword>
<dbReference type="Gene3D" id="3.40.50.300">
    <property type="entry name" value="P-loop containing nucleotide triphosphate hydrolases"/>
    <property type="match status" value="6"/>
</dbReference>
<dbReference type="InterPro" id="IPR014001">
    <property type="entry name" value="Helicase_ATP-bd"/>
</dbReference>
<evidence type="ECO:0000259" key="12">
    <source>
        <dbReference type="PROSITE" id="PS51194"/>
    </source>
</evidence>
<dbReference type="GO" id="GO:0030246">
    <property type="term" value="F:carbohydrate binding"/>
    <property type="evidence" value="ECO:0007669"/>
    <property type="project" value="InterPro"/>
</dbReference>
<feature type="region of interest" description="Disordered" evidence="10">
    <location>
        <begin position="2181"/>
        <end position="2260"/>
    </location>
</feature>
<dbReference type="CDD" id="cd18787">
    <property type="entry name" value="SF2_C_DEAD"/>
    <property type="match status" value="3"/>
</dbReference>
<feature type="compositionally biased region" description="Low complexity" evidence="10">
    <location>
        <begin position="1559"/>
        <end position="1589"/>
    </location>
</feature>
<feature type="compositionally biased region" description="Basic residues" evidence="10">
    <location>
        <begin position="908"/>
        <end position="920"/>
    </location>
</feature>
<feature type="compositionally biased region" description="Gly residues" evidence="10">
    <location>
        <begin position="2187"/>
        <end position="2203"/>
    </location>
</feature>
<feature type="compositionally biased region" description="Low complexity" evidence="10">
    <location>
        <begin position="2240"/>
        <end position="2250"/>
    </location>
</feature>
<dbReference type="InterPro" id="IPR000322">
    <property type="entry name" value="Glyco_hydro_31_TIM"/>
</dbReference>
<feature type="domain" description="DEAD-box RNA helicase Q" evidence="13">
    <location>
        <begin position="2310"/>
        <end position="2338"/>
    </location>
</feature>
<dbReference type="InterPro" id="IPR013780">
    <property type="entry name" value="Glyco_hydro_b"/>
</dbReference>
<evidence type="ECO:0000256" key="10">
    <source>
        <dbReference type="SAM" id="MobiDB-lite"/>
    </source>
</evidence>
<dbReference type="GO" id="GO:0005524">
    <property type="term" value="F:ATP binding"/>
    <property type="evidence" value="ECO:0007669"/>
    <property type="project" value="UniProtKB-KW"/>
</dbReference>
<dbReference type="Pfam" id="PF00270">
    <property type="entry name" value="DEAD"/>
    <property type="match status" value="3"/>
</dbReference>
<feature type="domain" description="DEAD-box RNA helicase Q" evidence="13">
    <location>
        <begin position="1648"/>
        <end position="1676"/>
    </location>
</feature>
<feature type="short sequence motif" description="Q motif" evidence="9">
    <location>
        <begin position="1648"/>
        <end position="1676"/>
    </location>
</feature>
<dbReference type="CDD" id="cd17966">
    <property type="entry name" value="DEADc_DDX5_DDX17"/>
    <property type="match status" value="1"/>
</dbReference>
<dbReference type="FunFam" id="3.40.50.300:FF:000008">
    <property type="entry name" value="ATP-dependent RNA helicase RhlB"/>
    <property type="match status" value="2"/>
</dbReference>
<dbReference type="Pfam" id="PF00271">
    <property type="entry name" value="Helicase_C"/>
    <property type="match status" value="3"/>
</dbReference>
<dbReference type="SUPFAM" id="SSF52540">
    <property type="entry name" value="P-loop containing nucleoside triphosphate hydrolases"/>
    <property type="match status" value="4"/>
</dbReference>
<feature type="compositionally biased region" description="Low complexity" evidence="10">
    <location>
        <begin position="2044"/>
        <end position="2077"/>
    </location>
</feature>
<organism evidence="14 15">
    <name type="scientific">Cotesia congregata</name>
    <name type="common">Parasitoid wasp</name>
    <name type="synonym">Apanteles congregatus</name>
    <dbReference type="NCBI Taxonomy" id="51543"/>
    <lineage>
        <taxon>Eukaryota</taxon>
        <taxon>Metazoa</taxon>
        <taxon>Ecdysozoa</taxon>
        <taxon>Arthropoda</taxon>
        <taxon>Hexapoda</taxon>
        <taxon>Insecta</taxon>
        <taxon>Pterygota</taxon>
        <taxon>Neoptera</taxon>
        <taxon>Endopterygota</taxon>
        <taxon>Hymenoptera</taxon>
        <taxon>Apocrita</taxon>
        <taxon>Ichneumonoidea</taxon>
        <taxon>Braconidae</taxon>
        <taxon>Microgastrinae</taxon>
        <taxon>Cotesia</taxon>
    </lineage>
</organism>
<dbReference type="OrthoDB" id="3237269at2759"/>
<dbReference type="InterPro" id="IPR011545">
    <property type="entry name" value="DEAD/DEAH_box_helicase_dom"/>
</dbReference>
<feature type="domain" description="Helicase ATP-binding" evidence="11">
    <location>
        <begin position="2341"/>
        <end position="2516"/>
    </location>
</feature>
<dbReference type="CDD" id="cd06603">
    <property type="entry name" value="GH31_GANC_GANAB_alpha"/>
    <property type="match status" value="1"/>
</dbReference>
<dbReference type="Gene3D" id="2.60.40.1760">
    <property type="entry name" value="glycosyl hydrolase (family 31)"/>
    <property type="match status" value="1"/>
</dbReference>
<feature type="compositionally biased region" description="Gly residues" evidence="10">
    <location>
        <begin position="2697"/>
        <end position="2710"/>
    </location>
</feature>
<feature type="region of interest" description="Disordered" evidence="10">
    <location>
        <begin position="156"/>
        <end position="197"/>
    </location>
</feature>
<protein>
    <recommendedName>
        <fullName evidence="2">RNA helicase</fullName>
        <ecNumber evidence="2">3.6.4.13</ecNumber>
    </recommendedName>
</protein>
<evidence type="ECO:0000259" key="11">
    <source>
        <dbReference type="PROSITE" id="PS51192"/>
    </source>
</evidence>
<keyword evidence="5" id="KW-0347">Helicase</keyword>
<dbReference type="SUPFAM" id="SSF51445">
    <property type="entry name" value="(Trans)glycosidases"/>
    <property type="match status" value="1"/>
</dbReference>
<dbReference type="CDD" id="cd14752">
    <property type="entry name" value="GH31_N"/>
    <property type="match status" value="1"/>
</dbReference>
<feature type="domain" description="Helicase C-terminal" evidence="12">
    <location>
        <begin position="2547"/>
        <end position="2693"/>
    </location>
</feature>
<accession>A0A8J2HL76</accession>
<evidence type="ECO:0000256" key="6">
    <source>
        <dbReference type="ARBA" id="ARBA00022840"/>
    </source>
</evidence>
<dbReference type="GO" id="GO:0003724">
    <property type="term" value="F:RNA helicase activity"/>
    <property type="evidence" value="ECO:0007669"/>
    <property type="project" value="UniProtKB-EC"/>
</dbReference>
<evidence type="ECO:0000256" key="1">
    <source>
        <dbReference type="ARBA" id="ARBA00007806"/>
    </source>
</evidence>
<dbReference type="FunFam" id="3.20.20.80:FF:000039">
    <property type="entry name" value="Glucosidase, alpha neutral C"/>
    <property type="match status" value="1"/>
</dbReference>
<feature type="compositionally biased region" description="Low complexity" evidence="10">
    <location>
        <begin position="2204"/>
        <end position="2214"/>
    </location>
</feature>
<evidence type="ECO:0000256" key="5">
    <source>
        <dbReference type="ARBA" id="ARBA00022806"/>
    </source>
</evidence>
<keyword evidence="7" id="KW-0326">Glycosidase</keyword>
<feature type="domain" description="Helicase ATP-binding" evidence="11">
    <location>
        <begin position="1679"/>
        <end position="1854"/>
    </location>
</feature>
<dbReference type="SUPFAM" id="SSF74650">
    <property type="entry name" value="Galactose mutarotase-like"/>
    <property type="match status" value="1"/>
</dbReference>
<dbReference type="Gene3D" id="3.20.20.80">
    <property type="entry name" value="Glycosidases"/>
    <property type="match status" value="1"/>
</dbReference>
<feature type="domain" description="Helicase C-terminal" evidence="12">
    <location>
        <begin position="1882"/>
        <end position="2029"/>
    </location>
</feature>
<proteinExistence type="inferred from homology"/>
<feature type="compositionally biased region" description="Basic residues" evidence="10">
    <location>
        <begin position="1349"/>
        <end position="1361"/>
    </location>
</feature>
<feature type="region of interest" description="Disordered" evidence="10">
    <location>
        <begin position="894"/>
        <end position="953"/>
    </location>
</feature>
<evidence type="ECO:0000256" key="2">
    <source>
        <dbReference type="ARBA" id="ARBA00012552"/>
    </source>
</evidence>
<dbReference type="FunFam" id="3.40.50.300:FF:000079">
    <property type="entry name" value="probable ATP-dependent RNA helicase DDX17"/>
    <property type="match status" value="3"/>
</dbReference>
<dbReference type="EC" id="3.6.4.13" evidence="2"/>
<evidence type="ECO:0000256" key="8">
    <source>
        <dbReference type="ARBA" id="ARBA00047984"/>
    </source>
</evidence>
<dbReference type="Pfam" id="PF01055">
    <property type="entry name" value="Glyco_hydro_31_2nd"/>
    <property type="match status" value="1"/>
</dbReference>
<dbReference type="PROSITE" id="PS00039">
    <property type="entry name" value="DEAD_ATP_HELICASE"/>
    <property type="match status" value="3"/>
</dbReference>
<feature type="compositionally biased region" description="Basic and acidic residues" evidence="10">
    <location>
        <begin position="921"/>
        <end position="938"/>
    </location>
</feature>
<feature type="compositionally biased region" description="Low complexity" evidence="10">
    <location>
        <begin position="1390"/>
        <end position="1405"/>
    </location>
</feature>
<feature type="compositionally biased region" description="Polar residues" evidence="10">
    <location>
        <begin position="2088"/>
        <end position="2115"/>
    </location>
</feature>
<dbReference type="Pfam" id="PF21365">
    <property type="entry name" value="Glyco_hydro_31_3rd"/>
    <property type="match status" value="1"/>
</dbReference>
<dbReference type="Gene3D" id="2.60.40.1180">
    <property type="entry name" value="Golgi alpha-mannosidase II"/>
    <property type="match status" value="2"/>
</dbReference>
<feature type="region of interest" description="Disordered" evidence="10">
    <location>
        <begin position="2695"/>
        <end position="2735"/>
    </location>
</feature>
<dbReference type="InterPro" id="IPR000629">
    <property type="entry name" value="RNA-helicase_DEAD-box_CS"/>
</dbReference>
<dbReference type="SMART" id="SM00487">
    <property type="entry name" value="DEXDc"/>
    <property type="match status" value="3"/>
</dbReference>
<feature type="short sequence motif" description="Q motif" evidence="9">
    <location>
        <begin position="2310"/>
        <end position="2338"/>
    </location>
</feature>
<comment type="caution">
    <text evidence="14">The sequence shown here is derived from an EMBL/GenBank/DDBJ whole genome shotgun (WGS) entry which is preliminary data.</text>
</comment>
<dbReference type="Pfam" id="PF13802">
    <property type="entry name" value="Gal_mutarotas_2"/>
    <property type="match status" value="1"/>
</dbReference>
<evidence type="ECO:0000313" key="14">
    <source>
        <dbReference type="EMBL" id="CAG5101324.1"/>
    </source>
</evidence>
<keyword evidence="6" id="KW-0067">ATP-binding</keyword>
<evidence type="ECO:0000256" key="3">
    <source>
        <dbReference type="ARBA" id="ARBA00022741"/>
    </source>
</evidence>
<dbReference type="InterPro" id="IPR014014">
    <property type="entry name" value="RNA_helicase_DEAD_Q_motif"/>
</dbReference>
<dbReference type="GO" id="GO:0031047">
    <property type="term" value="P:regulatory ncRNA-mediated gene silencing"/>
    <property type="evidence" value="ECO:0007669"/>
    <property type="project" value="UniProtKB-ARBA"/>
</dbReference>
<dbReference type="InterPro" id="IPR027417">
    <property type="entry name" value="P-loop_NTPase"/>
</dbReference>
<comment type="similarity">
    <text evidence="1">Belongs to the glycosyl hydrolase 31 family.</text>
</comment>
<evidence type="ECO:0000256" key="4">
    <source>
        <dbReference type="ARBA" id="ARBA00022801"/>
    </source>
</evidence>
<dbReference type="InterPro" id="IPR030458">
    <property type="entry name" value="Glyco_hydro_31_AS"/>
</dbReference>
<dbReference type="GO" id="GO:0090599">
    <property type="term" value="F:alpha-glucosidase activity"/>
    <property type="evidence" value="ECO:0007669"/>
    <property type="project" value="UniProtKB-ARBA"/>
</dbReference>
<feature type="region of interest" description="Disordered" evidence="10">
    <location>
        <begin position="1538"/>
        <end position="1598"/>
    </location>
</feature>
<dbReference type="InterPro" id="IPR001650">
    <property type="entry name" value="Helicase_C-like"/>
</dbReference>
<dbReference type="InterPro" id="IPR011013">
    <property type="entry name" value="Gal_mutarotase_sf_dom"/>
</dbReference>
<feature type="domain" description="DEAD-box RNA helicase Q" evidence="13">
    <location>
        <begin position="1003"/>
        <end position="1031"/>
    </location>
</feature>
<evidence type="ECO:0000256" key="9">
    <source>
        <dbReference type="PROSITE-ProRule" id="PRU00552"/>
    </source>
</evidence>
<evidence type="ECO:0000259" key="13">
    <source>
        <dbReference type="PROSITE" id="PS51195"/>
    </source>
</evidence>
<sequence length="2735" mass="306497">MASLLDFGVLNFILISIKYRNPIRCRGVQPGKTPYELLPESIDKNDSILHGILFNKDTGKPYILQLTALEDNTFRLFINEKEPLKPRYEVEHALQGAPRHANLQLVETTSDHVTVKSGSNKVILYFSPFKVDLYSDEQLVISTNARGLMRFEHLRTKPAPKPADAEAEEVTEAEAPQYPGDGAENDPGAWEENFKSFHDSKPRGPEAIALDFSFPDAEHAYGIPQHADSFALKTTKGIDPYRLYNLDVFEYEVNERMALYGAIPVLYAHGKKRTSGVFWHNAAETWVDIQSSADSNVFDSIVNLVPGNTKKVSVDTHFMSESGVIDVFFLLGPKPLDAFRQYTVLTGTTSLPQMFSLGYHQSRWNYNDQDDVAQIAEQFDANDIPMDVMWLDIEYTDSKKYFTWDPNKFSNPTKMIQDLTNKHRKLVVIIDPHIKRDSGYFVHRDAEDNGYYVKTAENKDYEGWCWPGSSSYLDFFNPVVRDYFRQQYDLDKFHGTTNDVYIWNDMNEPSVFNGPEVTMPKDLMHYGNWEHRDVHNINGLMFTLVTYEALYKRSGGTLRPFVLTRSHFAGSQRFAAVWTGDNTAEWQHLRISYPMCLSTAVAGMSFCGADVGGFFKNPDAELFIRWNQAGAWLPFFRQHSHIETKRREPWTFNNETTKIVRDAIRMRYSYLPLWYTLFREHEINGSPVIRPMWVHYPSEVKTFSIDDQLLVGDSILVHPVFEPSVTEVNVYFPGEGKDDWYDVETMENYSTPGNVRIPVTLHNIPVFQRSGSIVPRKMRLRRSTVAMKNDPYTLFVIADKSGSASGTLYIDDESSFEYRHGKYVYLKLSFDGKTLSSKYINKLASFSTASWLERVDIANPPQGVKSANLISESTRNGSLELNYNSNNNVLIIRKPGVNMGEDRSRDRDRRRRSRSRSRSRSPRDRRGWGGGGVRDRGSNRGGRNQPGASLRKPRWDLGRLEPFKKDFYVPSDTVLNRDLRYIEQYRSEKEITLRGKCIPNPVFSFEEAGFPDYVMKEIKRQGFKEPTSIQAQGWPIALSGRDMVGIASTGSGKTLSYILPAIVHINSQPKLLRKDGPIALVLAPTRELAQQIQQVADDFGHTSGIRNTCLYGGAPKSSQARDLDSGVEIVIATPGRLLDFLESGRTNLKRCTYLVLDEADRMLDMGFEPQIRKIIEQIRPDRQTLMWSATWPKEVKNLAEDFLKDYAQINVGSLQLVDEITRKMKREGWPAVCIHGDKTQQERDWVLQDFRSGKAPILVATDVAARGLDVEDVKFVINFDYPSCSEDYVHRIGRTGRRQKTGTAYTFFTPNNSNKANDLIQVLKEANQVINPKLLELVDSRAGMFGRQKGGRNRWRARGPRSGKDRSYSRSRSRSFSKERSNGRGRRSYSRSYSRSRSPVNNRSGKSSASPTGEDTFSTRTLSIKPPPLHTAPPPPLPPLPTTLPPPNILPPLPSEPEERSSGSTILHHHRQSPMVPHLLRTGAASLPGPTVASSYHHRLGEDGSSPNVNILASMPSLPGPGGGGGGGLGVTYPNGISPRGNREYGNRGVGGGTYWNSQQQNPNKFNNMNNNPNKKQQQQQNQQNNQKKAPGDLLKKPDWDMEALPVITKNLYVPHPNIRSRSPDDVHKYHAGKEITVKGNNTPLPIQAFEESNFPDYVMQEICKQGFQEPTAIQAQGWPIALSGRDMVGIAQTGSGKTLAYILPATVHINHQPRLNRGEGPIVLVLAPTRELAQQIQSVARDFGSSSCIRNTCIFGGSPKGPQARDLERGVEICIATPGRLIDFLEKGTTNLRRCTYLVLDEADRMLDMGFEPQIRKIIEQIRPDRQVLMWSATWPKEVQALAEDFLSDYIQINIGSLTLAANHNIRQIIEICQEHEKESKLTGLLREIGCERGNKTIIFVETKKKVDDITKAIKREGWSAIAIHGDKSQPERDYVLSEFRNGKTAILVATDVAARGLDVEDVKYVVNFDYPNSSEDYIHRIGRTGRCQSAGTAYAYFTPNNARQAKELISVLEEAGQIINPQLSELASAQRGQFGKNRQRWNPARSSPNSNPNSSPRGNAGSPTGTWSNNQQTNGQNGGQRYQPRSAYQNNRSMNPQRQQGAYAGSQNGQNVYSMPPPFLMPSNGHTDSGIQSLVSNKFFQTNRPPPTANACAYQSMGYGQFQAVSPYGYPYPPTPVQQTYSGASSGGGGGFRSGGAGKGGAAQRSSGPPRNGFGGGGGGGNRFGGARGGNTGGSNGRFGNRGNSNNPKTAGNTLKKPNWDYENLKPFKKDFYVPHSNVSQRNYREIDSFRQEKEITLKGEEIPDPIQSFDEGNFPDYVMEGIKRQGFTEPTAIQSQGWPIAMSGRNMVGIAQTGSGKTLGYILPAIVHINNQQPLNRGDGPIALVLAPTRELAQQIQTVANDFGSLSYVRNTCIFGGAPKGSQARDLERGVEIVIATPGRLIDFLERGTTNLRRCTYLVLDEADRMLDMGFEPQIRKIIEQIRPDRQVLMWSATWPKEVRMLAEEYLVDYTQLNIGSLSLCANHNILQIVDVCQEHEKETKLGSLLQEIGNVNDDGGKTIIFVETKKKVENITRNIRRYGWPAVCMHGDKSQQERDYVLREFRNKKGSILVATDVAARGLDVDDVKYVINFDYPSSSEDYIHRIGRTGRSQATGTSYAFFTPQNSRQAKDLINVLKEANQVINPKLSELASKSGGHGGRWGYGGGRGGGRENNFSGVHKRFEDRSNNYNNYS</sequence>
<dbReference type="PROSITE" id="PS51194">
    <property type="entry name" value="HELICASE_CTER"/>
    <property type="match status" value="3"/>
</dbReference>
<dbReference type="Proteomes" id="UP000786811">
    <property type="component" value="Unassembled WGS sequence"/>
</dbReference>